<protein>
    <submittedName>
        <fullName evidence="2">Uncharacterized protein</fullName>
    </submittedName>
</protein>
<feature type="transmembrane region" description="Helical" evidence="1">
    <location>
        <begin position="50"/>
        <end position="69"/>
    </location>
</feature>
<evidence type="ECO:0000313" key="3">
    <source>
        <dbReference type="Proteomes" id="UP000540412"/>
    </source>
</evidence>
<feature type="transmembrane region" description="Helical" evidence="1">
    <location>
        <begin position="6"/>
        <end position="27"/>
    </location>
</feature>
<dbReference type="EMBL" id="JACHIT010000001">
    <property type="protein sequence ID" value="MBB5915268.1"/>
    <property type="molecule type" value="Genomic_DNA"/>
</dbReference>
<dbReference type="RefSeq" id="WP_157185305.1">
    <property type="nucleotide sequence ID" value="NZ_JACHIT010000001.1"/>
</dbReference>
<keyword evidence="1" id="KW-0812">Transmembrane</keyword>
<evidence type="ECO:0000256" key="1">
    <source>
        <dbReference type="SAM" id="Phobius"/>
    </source>
</evidence>
<dbReference type="AlphaFoldDB" id="A0A7W9PGI6"/>
<gene>
    <name evidence="2" type="ORF">BJY24_004135</name>
</gene>
<keyword evidence="1" id="KW-1133">Transmembrane helix</keyword>
<name>A0A7W9PGI6_9NOCA</name>
<dbReference type="Proteomes" id="UP000540412">
    <property type="component" value="Unassembled WGS sequence"/>
</dbReference>
<sequence length="152" mass="16576">MNNVFLQFLYGVSCIAVGFFVGLSLGWREYKLGGRHIAVPDLPRTERQQVYWLIVVAALAIASVAYAGIQASSQSECNSDFRSGMVARSAISTENQRHIDAMVGTIADGMTDPRAESRDLMRRAITDYRAWSVEAAKQRAAHPIPDPVCGGG</sequence>
<keyword evidence="3" id="KW-1185">Reference proteome</keyword>
<keyword evidence="1" id="KW-0472">Membrane</keyword>
<organism evidence="2 3">
    <name type="scientific">Nocardia transvalensis</name>
    <dbReference type="NCBI Taxonomy" id="37333"/>
    <lineage>
        <taxon>Bacteria</taxon>
        <taxon>Bacillati</taxon>
        <taxon>Actinomycetota</taxon>
        <taxon>Actinomycetes</taxon>
        <taxon>Mycobacteriales</taxon>
        <taxon>Nocardiaceae</taxon>
        <taxon>Nocardia</taxon>
    </lineage>
</organism>
<reference evidence="2 3" key="1">
    <citation type="submission" date="2020-08" db="EMBL/GenBank/DDBJ databases">
        <title>Sequencing the genomes of 1000 actinobacteria strains.</title>
        <authorList>
            <person name="Klenk H.-P."/>
        </authorList>
    </citation>
    <scope>NUCLEOTIDE SEQUENCE [LARGE SCALE GENOMIC DNA]</scope>
    <source>
        <strain evidence="2 3">DSM 43582</strain>
    </source>
</reference>
<comment type="caution">
    <text evidence="2">The sequence shown here is derived from an EMBL/GenBank/DDBJ whole genome shotgun (WGS) entry which is preliminary data.</text>
</comment>
<accession>A0A7W9PGI6</accession>
<evidence type="ECO:0000313" key="2">
    <source>
        <dbReference type="EMBL" id="MBB5915268.1"/>
    </source>
</evidence>
<proteinExistence type="predicted"/>